<proteinExistence type="predicted"/>
<evidence type="ECO:0000313" key="1">
    <source>
        <dbReference type="EMBL" id="RVT51018.1"/>
    </source>
</evidence>
<keyword evidence="1" id="KW-0808">Transferase</keyword>
<dbReference type="EMBL" id="SACT01000004">
    <property type="protein sequence ID" value="RVT51018.1"/>
    <property type="molecule type" value="Genomic_DNA"/>
</dbReference>
<sequence length="251" mass="28441">MSAATAAPVNVLCVKWGTKYGADYVNRLRSMVARHLNRPHRFVCLTDDAAGIDPAVEVFDLPRVGFADFDQRLPWTKGHGWLKVTSFAAPLYDLSGPTLFIDLDVVIVDDLGPFFDHPGEFLVIKEWDKRDDTGNTSVYRYTIGAHADLITHLAAHKDAVLREVRNEQEYVTQTLARQGRLGYWPDAWCRSFKRHCVRKGPLQWFLPPRIPAGARVIAFHGKPNPPDAIAGVSGKWYRRVLPTAWVAEHWR</sequence>
<keyword evidence="2" id="KW-1185">Reference proteome</keyword>
<organism evidence="1 2">
    <name type="scientific">Rubrivivax albus</name>
    <dbReference type="NCBI Taxonomy" id="2499835"/>
    <lineage>
        <taxon>Bacteria</taxon>
        <taxon>Pseudomonadati</taxon>
        <taxon>Pseudomonadota</taxon>
        <taxon>Betaproteobacteria</taxon>
        <taxon>Burkholderiales</taxon>
        <taxon>Sphaerotilaceae</taxon>
        <taxon>Rubrivivax</taxon>
    </lineage>
</organism>
<dbReference type="GO" id="GO:0016740">
    <property type="term" value="F:transferase activity"/>
    <property type="evidence" value="ECO:0007669"/>
    <property type="project" value="UniProtKB-KW"/>
</dbReference>
<reference evidence="1 2" key="1">
    <citation type="submission" date="2019-01" db="EMBL/GenBank/DDBJ databases">
        <authorList>
            <person name="Chen W.-M."/>
        </authorList>
    </citation>
    <scope>NUCLEOTIDE SEQUENCE [LARGE SCALE GENOMIC DNA]</scope>
    <source>
        <strain evidence="1 2">ICH-3</strain>
    </source>
</reference>
<dbReference type="SUPFAM" id="SSF53448">
    <property type="entry name" value="Nucleotide-diphospho-sugar transferases"/>
    <property type="match status" value="1"/>
</dbReference>
<gene>
    <name evidence="1" type="ORF">ENE75_14605</name>
</gene>
<protein>
    <submittedName>
        <fullName evidence="1">Glycosyltransferase</fullName>
    </submittedName>
</protein>
<evidence type="ECO:0000313" key="2">
    <source>
        <dbReference type="Proteomes" id="UP000288178"/>
    </source>
</evidence>
<dbReference type="InterPro" id="IPR029044">
    <property type="entry name" value="Nucleotide-diphossugar_trans"/>
</dbReference>
<comment type="caution">
    <text evidence="1">The sequence shown here is derived from an EMBL/GenBank/DDBJ whole genome shotgun (WGS) entry which is preliminary data.</text>
</comment>
<dbReference type="RefSeq" id="WP_128199044.1">
    <property type="nucleotide sequence ID" value="NZ_SACT01000004.1"/>
</dbReference>
<dbReference type="AlphaFoldDB" id="A0A437JUU9"/>
<name>A0A437JUU9_9BURK</name>
<dbReference type="OrthoDB" id="564871at2"/>
<accession>A0A437JUU9</accession>
<dbReference type="Proteomes" id="UP000288178">
    <property type="component" value="Unassembled WGS sequence"/>
</dbReference>